<dbReference type="EMBL" id="JAADJG010000220">
    <property type="protein sequence ID" value="KAF4451407.1"/>
    <property type="molecule type" value="Genomic_DNA"/>
</dbReference>
<sequence>MNPGFPYKDLVHASNEIRLLKLLRGSRNDNIECEFLPPVPLSNTITYEALSYTWGDATNLRVIKLDQRDFNVTPNLLAALIALRYADKSRILWIDAICINQDDDADKNYQVPLMSKIYTYATIVDVWLGPEGPGPSAFDILENSTISEIFGVEGPDGGPVAIDTWYSDFDDSPLRALHDLCHRAYWTRIWILQEVILAKKIHIYSGTRQVQGQILEAHLFALGRMRGLVVDEYSDDESDESDIVNDICGSQCHTILKNRPSQIQHKRPLKELLQKYWQNGCQNPRDKVYGLLSLANDDWINDLPIRYGQPLAFAYLDVLQSFKGKETQLPYLSQILQRAFGPHSREIPSKLGDHPQADKPGFIANRALNLWASAPLPIGELGPSLEEYRLKTPPLGGLTGKISPRFIAYYRSCVQEFFEEGIWRTLHTLDSIRDGERVVFSRAPPGDEGEIEDEYGLEGEIQPPPELDYKRLERPLGGDLPAELHPRSWNNYRFFSCQSMLGVTTSKVAEGDYISWVHGCYSAIVLRAEGDDFLLVGRAVFLRDFDRLDAREVFTRSMNLRCSQVPLSVFQLLTN</sequence>
<dbReference type="PANTHER" id="PTHR24148">
    <property type="entry name" value="ANKYRIN REPEAT DOMAIN-CONTAINING PROTEIN 39 HOMOLOG-RELATED"/>
    <property type="match status" value="1"/>
</dbReference>
<name>A0A8H4KJC5_9HYPO</name>
<protein>
    <submittedName>
        <fullName evidence="2">HET-domain-containing protein</fullName>
    </submittedName>
</protein>
<feature type="domain" description="Heterokaryon incompatibility" evidence="1">
    <location>
        <begin position="47"/>
        <end position="194"/>
    </location>
</feature>
<comment type="caution">
    <text evidence="2">The sequence shown here is derived from an EMBL/GenBank/DDBJ whole genome shotgun (WGS) entry which is preliminary data.</text>
</comment>
<dbReference type="AlphaFoldDB" id="A0A8H4KJC5"/>
<reference evidence="2" key="1">
    <citation type="submission" date="2020-01" db="EMBL/GenBank/DDBJ databases">
        <title>Identification and distribution of gene clusters putatively required for synthesis of sphingolipid metabolism inhibitors in phylogenetically diverse species of the filamentous fungus Fusarium.</title>
        <authorList>
            <person name="Kim H.-S."/>
            <person name="Busman M."/>
            <person name="Brown D.W."/>
            <person name="Divon H."/>
            <person name="Uhlig S."/>
            <person name="Proctor R.H."/>
        </authorList>
    </citation>
    <scope>NUCLEOTIDE SEQUENCE</scope>
    <source>
        <strain evidence="2">NRRL 53441</strain>
    </source>
</reference>
<evidence type="ECO:0000259" key="1">
    <source>
        <dbReference type="Pfam" id="PF06985"/>
    </source>
</evidence>
<dbReference type="OrthoDB" id="5386682at2759"/>
<proteinExistence type="predicted"/>
<dbReference type="InterPro" id="IPR010730">
    <property type="entry name" value="HET"/>
</dbReference>
<dbReference type="Pfam" id="PF06985">
    <property type="entry name" value="HET"/>
    <property type="match status" value="1"/>
</dbReference>
<evidence type="ECO:0000313" key="3">
    <source>
        <dbReference type="Proteomes" id="UP000605986"/>
    </source>
</evidence>
<dbReference type="InterPro" id="IPR052895">
    <property type="entry name" value="HetReg/Transcr_Mod"/>
</dbReference>
<organism evidence="2 3">
    <name type="scientific">Fusarium austroafricanum</name>
    <dbReference type="NCBI Taxonomy" id="2364996"/>
    <lineage>
        <taxon>Eukaryota</taxon>
        <taxon>Fungi</taxon>
        <taxon>Dikarya</taxon>
        <taxon>Ascomycota</taxon>
        <taxon>Pezizomycotina</taxon>
        <taxon>Sordariomycetes</taxon>
        <taxon>Hypocreomycetidae</taxon>
        <taxon>Hypocreales</taxon>
        <taxon>Nectriaceae</taxon>
        <taxon>Fusarium</taxon>
        <taxon>Fusarium concolor species complex</taxon>
    </lineage>
</organism>
<gene>
    <name evidence="2" type="ORF">F53441_5608</name>
</gene>
<accession>A0A8H4KJC5</accession>
<evidence type="ECO:0000313" key="2">
    <source>
        <dbReference type="EMBL" id="KAF4451407.1"/>
    </source>
</evidence>
<keyword evidence="3" id="KW-1185">Reference proteome</keyword>
<dbReference type="PANTHER" id="PTHR24148:SF64">
    <property type="entry name" value="HETEROKARYON INCOMPATIBILITY DOMAIN-CONTAINING PROTEIN"/>
    <property type="match status" value="1"/>
</dbReference>
<dbReference type="Proteomes" id="UP000605986">
    <property type="component" value="Unassembled WGS sequence"/>
</dbReference>